<keyword evidence="2" id="KW-1003">Cell membrane</keyword>
<dbReference type="RefSeq" id="WP_254672950.1">
    <property type="nucleotide sequence ID" value="NZ_JAMWDU010000001.1"/>
</dbReference>
<evidence type="ECO:0000313" key="9">
    <source>
        <dbReference type="EMBL" id="MCP8885848.1"/>
    </source>
</evidence>
<evidence type="ECO:0000313" key="10">
    <source>
        <dbReference type="Proteomes" id="UP001060275"/>
    </source>
</evidence>
<keyword evidence="4" id="KW-1133">Transmembrane helix</keyword>
<name>A0A9Q4FR40_9HYPH</name>
<accession>A0A9Q4FR40</accession>
<evidence type="ECO:0000256" key="7">
    <source>
        <dbReference type="ARBA" id="ARBA00038408"/>
    </source>
</evidence>
<feature type="domain" description="PpiC" evidence="8">
    <location>
        <begin position="247"/>
        <end position="364"/>
    </location>
</feature>
<gene>
    <name evidence="9" type="ORF">NF348_01885</name>
</gene>
<evidence type="ECO:0000256" key="6">
    <source>
        <dbReference type="ARBA" id="ARBA00023186"/>
    </source>
</evidence>
<keyword evidence="5" id="KW-0472">Membrane</keyword>
<dbReference type="PANTHER" id="PTHR47529:SF1">
    <property type="entry name" value="PERIPLASMIC CHAPERONE PPID"/>
    <property type="match status" value="1"/>
</dbReference>
<organism evidence="9 10">
    <name type="scientific">Devosia ureilytica</name>
    <dbReference type="NCBI Taxonomy" id="2952754"/>
    <lineage>
        <taxon>Bacteria</taxon>
        <taxon>Pseudomonadati</taxon>
        <taxon>Pseudomonadota</taxon>
        <taxon>Alphaproteobacteria</taxon>
        <taxon>Hyphomicrobiales</taxon>
        <taxon>Devosiaceae</taxon>
        <taxon>Devosia</taxon>
    </lineage>
</organism>
<dbReference type="Pfam" id="PF13624">
    <property type="entry name" value="SurA_N_3"/>
    <property type="match status" value="1"/>
</dbReference>
<dbReference type="InterPro" id="IPR027304">
    <property type="entry name" value="Trigger_fact/SurA_dom_sf"/>
</dbReference>
<dbReference type="GO" id="GO:0003755">
    <property type="term" value="F:peptidyl-prolyl cis-trans isomerase activity"/>
    <property type="evidence" value="ECO:0007669"/>
    <property type="project" value="InterPro"/>
</dbReference>
<evidence type="ECO:0000256" key="5">
    <source>
        <dbReference type="ARBA" id="ARBA00023136"/>
    </source>
</evidence>
<evidence type="ECO:0000256" key="3">
    <source>
        <dbReference type="ARBA" id="ARBA00022692"/>
    </source>
</evidence>
<evidence type="ECO:0000259" key="8">
    <source>
        <dbReference type="Pfam" id="PF13145"/>
    </source>
</evidence>
<protein>
    <submittedName>
        <fullName evidence="9">SurA N-terminal domain-containing protein</fullName>
    </submittedName>
</protein>
<dbReference type="Proteomes" id="UP001060275">
    <property type="component" value="Unassembled WGS sequence"/>
</dbReference>
<keyword evidence="10" id="KW-1185">Reference proteome</keyword>
<dbReference type="GO" id="GO:0005886">
    <property type="term" value="C:plasma membrane"/>
    <property type="evidence" value="ECO:0007669"/>
    <property type="project" value="UniProtKB-SubCell"/>
</dbReference>
<dbReference type="EMBL" id="JAMWDU010000001">
    <property type="protein sequence ID" value="MCP8885848.1"/>
    <property type="molecule type" value="Genomic_DNA"/>
</dbReference>
<proteinExistence type="inferred from homology"/>
<dbReference type="SUPFAM" id="SSF109998">
    <property type="entry name" value="Triger factor/SurA peptide-binding domain-like"/>
    <property type="match status" value="1"/>
</dbReference>
<evidence type="ECO:0000256" key="1">
    <source>
        <dbReference type="ARBA" id="ARBA00004401"/>
    </source>
</evidence>
<comment type="caution">
    <text evidence="9">The sequence shown here is derived from an EMBL/GenBank/DDBJ whole genome shotgun (WGS) entry which is preliminary data.</text>
</comment>
<comment type="subcellular location">
    <subcellularLocation>
        <location evidence="1">Cell membrane</location>
        <topology evidence="1">Single-pass type II membrane protein</topology>
    </subcellularLocation>
</comment>
<evidence type="ECO:0000256" key="4">
    <source>
        <dbReference type="ARBA" id="ARBA00022989"/>
    </source>
</evidence>
<keyword evidence="3" id="KW-0812">Transmembrane</keyword>
<dbReference type="Pfam" id="PF13145">
    <property type="entry name" value="Rotamase_2"/>
    <property type="match status" value="1"/>
</dbReference>
<reference evidence="9" key="1">
    <citation type="submission" date="2022-06" db="EMBL/GenBank/DDBJ databases">
        <title>Devosia sp. XJ19-45 genome assembly.</title>
        <authorList>
            <person name="Li B."/>
            <person name="Cai M."/>
            <person name="Nie G."/>
            <person name="Li W."/>
        </authorList>
    </citation>
    <scope>NUCLEOTIDE SEQUENCE</scope>
    <source>
        <strain evidence="9">XJ19-45</strain>
    </source>
</reference>
<dbReference type="InterPro" id="IPR052029">
    <property type="entry name" value="PpiD_chaperone"/>
</dbReference>
<dbReference type="PANTHER" id="PTHR47529">
    <property type="entry name" value="PEPTIDYL-PROLYL CIS-TRANS ISOMERASE D"/>
    <property type="match status" value="1"/>
</dbReference>
<dbReference type="InterPro" id="IPR000297">
    <property type="entry name" value="PPIase_PpiC"/>
</dbReference>
<keyword evidence="6" id="KW-0143">Chaperone</keyword>
<evidence type="ECO:0000256" key="2">
    <source>
        <dbReference type="ARBA" id="ARBA00022475"/>
    </source>
</evidence>
<dbReference type="AlphaFoldDB" id="A0A9Q4FR40"/>
<sequence>MLDGLRGFAKSWPGKILGAFLLVGVAGFGINNVIVDLGSNTLARVGDEEINSREFLRAYQSQASRIAQQIGSVPTASQAEALGIPTAVLLGLSEGATLDSLASQFNLGVSDAKLAELLREDPSFHGTLGTFEPGIFTQVLQSSGWTEAEYFDARGDEARRDQLTDSLFATTKMPSVATGLINDYATATRTMDYIILSETSIETPAAPTDEELAAYLAEHQSEFRTQETRTVQLLDLSLASLAATKEVAEDEIVAEYERTKGSLTTPERRALEQVTLPTPELLVQFESGLAAGTDFGTLIAEAGLTPANLGTLAQADITDTRLANAAFGLEEGGFAIIDGIGGKRAIHVVEIEATREPTLEEARDDIVERLSLAQARTEINDVLDQIEELRAAFQPIAQIAERFGLPVYEADVSANGNELSVLPNLAPEDYSRVAQAIFAAEQDRLIPSIPLSGNAHIWFDLEAVSEARDQTLEEVRDVVETAIIEERTNNALLAKSEEIVARLEAGETLADVGFELSAFPQLSAPFTRFGSEDGLVDGTLAAAAFAGGPGHVGSVVNETGEVVVFQVVDTTAPSTPLEATALDSLNTEARAGLYSEFVAALRDDAGLRINQQAINQLLVQNYGQ</sequence>
<comment type="similarity">
    <text evidence="7">Belongs to the PpiD chaperone family.</text>
</comment>